<dbReference type="GO" id="GO:0005737">
    <property type="term" value="C:cytoplasm"/>
    <property type="evidence" value="ECO:0007669"/>
    <property type="project" value="InterPro"/>
</dbReference>
<dbReference type="STRING" id="1522189.A0A316VMC4"/>
<evidence type="ECO:0000259" key="1">
    <source>
        <dbReference type="Pfam" id="PF04558"/>
    </source>
</evidence>
<dbReference type="GO" id="GO:0006418">
    <property type="term" value="P:tRNA aminoacylation for protein translation"/>
    <property type="evidence" value="ECO:0007669"/>
    <property type="project" value="InterPro"/>
</dbReference>
<dbReference type="RefSeq" id="XP_025365892.1">
    <property type="nucleotide sequence ID" value="XM_025517642.1"/>
</dbReference>
<reference evidence="2 3" key="1">
    <citation type="journal article" date="2018" name="Mol. Biol. Evol.">
        <title>Broad Genomic Sampling Reveals a Smut Pathogenic Ancestry of the Fungal Clade Ustilaginomycotina.</title>
        <authorList>
            <person name="Kijpornyongpan T."/>
            <person name="Mondo S.J."/>
            <person name="Barry K."/>
            <person name="Sandor L."/>
            <person name="Lee J."/>
            <person name="Lipzen A."/>
            <person name="Pangilinan J."/>
            <person name="LaButti K."/>
            <person name="Hainaut M."/>
            <person name="Henrissat B."/>
            <person name="Grigoriev I.V."/>
            <person name="Spatafora J.W."/>
            <person name="Aime M.C."/>
        </authorList>
    </citation>
    <scope>NUCLEOTIDE SEQUENCE [LARGE SCALE GENOMIC DNA]</scope>
    <source>
        <strain evidence="2 3">MCA 4658</strain>
    </source>
</reference>
<evidence type="ECO:0000313" key="2">
    <source>
        <dbReference type="EMBL" id="PWN38732.1"/>
    </source>
</evidence>
<dbReference type="AlphaFoldDB" id="A0A316VMC4"/>
<dbReference type="InterPro" id="IPR007639">
    <property type="entry name" value="Gln-tRNA-synth_Ib_RNA-bd_N"/>
</dbReference>
<dbReference type="EMBL" id="KZ819548">
    <property type="protein sequence ID" value="PWN38732.1"/>
    <property type="molecule type" value="Genomic_DNA"/>
</dbReference>
<proteinExistence type="predicted"/>
<evidence type="ECO:0000313" key="3">
    <source>
        <dbReference type="Proteomes" id="UP000245783"/>
    </source>
</evidence>
<dbReference type="GO" id="GO:0004812">
    <property type="term" value="F:aminoacyl-tRNA ligase activity"/>
    <property type="evidence" value="ECO:0007669"/>
    <property type="project" value="InterPro"/>
</dbReference>
<dbReference type="Gene3D" id="1.10.8.1290">
    <property type="entry name" value="Glutaminyl-tRNA synthetase, non-specific RNA binding region part 1, domain 1"/>
    <property type="match status" value="1"/>
</dbReference>
<dbReference type="GeneID" id="37039512"/>
<keyword evidence="3" id="KW-1185">Reference proteome</keyword>
<dbReference type="InParanoid" id="A0A316VMC4"/>
<name>A0A316VMC4_9BASI</name>
<protein>
    <recommendedName>
        <fullName evidence="1">Glutaminyl-tRNA synthetase class Ib non-specific RNA-binding domain-containing protein</fullName>
    </recommendedName>
</protein>
<sequence>MAPKKEKKSSGGAAGNSAEISAEQTQLLELFSRISLSGPKALELTRLPAQSKALQEVIEDLPSEVGQLDQKVSGLIVLVCAPANLKGVERSQRNYLVRRVLDGSINTSDKVTAAAKFLFSSQPEVDQAAFDEACGVGECDRLVAPGARGALPAQG</sequence>
<dbReference type="GO" id="GO:0005524">
    <property type="term" value="F:ATP binding"/>
    <property type="evidence" value="ECO:0007669"/>
    <property type="project" value="InterPro"/>
</dbReference>
<dbReference type="InterPro" id="IPR042558">
    <property type="entry name" value="Gln-tRNA-synth_Ib_RNA-bd_N_1"/>
</dbReference>
<feature type="domain" description="Glutaminyl-tRNA synthetase class Ib non-specific RNA-binding" evidence="1">
    <location>
        <begin position="26"/>
        <end position="137"/>
    </location>
</feature>
<accession>A0A316VMC4</accession>
<gene>
    <name evidence="2" type="ORF">IE81DRAFT_79086</name>
</gene>
<organism evidence="2 3">
    <name type="scientific">Ceraceosorus guamensis</name>
    <dbReference type="NCBI Taxonomy" id="1522189"/>
    <lineage>
        <taxon>Eukaryota</taxon>
        <taxon>Fungi</taxon>
        <taxon>Dikarya</taxon>
        <taxon>Basidiomycota</taxon>
        <taxon>Ustilaginomycotina</taxon>
        <taxon>Exobasidiomycetes</taxon>
        <taxon>Ceraceosorales</taxon>
        <taxon>Ceraceosoraceae</taxon>
        <taxon>Ceraceosorus</taxon>
    </lineage>
</organism>
<dbReference type="Pfam" id="PF04558">
    <property type="entry name" value="tRNA_synt_1c_R1"/>
    <property type="match status" value="1"/>
</dbReference>
<dbReference type="Proteomes" id="UP000245783">
    <property type="component" value="Unassembled WGS sequence"/>
</dbReference>